<evidence type="ECO:0000256" key="1">
    <source>
        <dbReference type="SAM" id="MobiDB-lite"/>
    </source>
</evidence>
<reference evidence="4" key="1">
    <citation type="journal article" date="2019" name="Int. J. Syst. Evol. Microbiol.">
        <title>The Global Catalogue of Microorganisms (GCM) 10K type strain sequencing project: providing services to taxonomists for standard genome sequencing and annotation.</title>
        <authorList>
            <consortium name="The Broad Institute Genomics Platform"/>
            <consortium name="The Broad Institute Genome Sequencing Center for Infectious Disease"/>
            <person name="Wu L."/>
            <person name="Ma J."/>
        </authorList>
    </citation>
    <scope>NUCLEOTIDE SEQUENCE [LARGE SCALE GENOMIC DNA]</scope>
    <source>
        <strain evidence="4">YIM 94188</strain>
    </source>
</reference>
<keyword evidence="3" id="KW-0560">Oxidoreductase</keyword>
<proteinExistence type="predicted"/>
<protein>
    <submittedName>
        <fullName evidence="3">Dimethylamine monooxygenase subunit DmmA family protein</fullName>
    </submittedName>
</protein>
<dbReference type="InterPro" id="IPR048037">
    <property type="entry name" value="DmmA-like_C"/>
</dbReference>
<keyword evidence="4" id="KW-1185">Reference proteome</keyword>
<dbReference type="RefSeq" id="WP_136433569.1">
    <property type="nucleotide sequence ID" value="NZ_JBHSNS010000005.1"/>
</dbReference>
<keyword evidence="3" id="KW-0503">Monooxygenase</keyword>
<feature type="domain" description="Dimethylamine monooxygenase subunit DmmA-like C-terminal" evidence="2">
    <location>
        <begin position="130"/>
        <end position="170"/>
    </location>
</feature>
<evidence type="ECO:0000313" key="4">
    <source>
        <dbReference type="Proteomes" id="UP001596072"/>
    </source>
</evidence>
<dbReference type="NCBIfam" id="NF041259">
    <property type="entry name" value="mono_DmmA_fam"/>
    <property type="match status" value="1"/>
</dbReference>
<name>A0ABW0ZFE2_9ACTN</name>
<dbReference type="Proteomes" id="UP001596072">
    <property type="component" value="Unassembled WGS sequence"/>
</dbReference>
<comment type="caution">
    <text evidence="3">The sequence shown here is derived from an EMBL/GenBank/DDBJ whole genome shotgun (WGS) entry which is preliminary data.</text>
</comment>
<evidence type="ECO:0000313" key="3">
    <source>
        <dbReference type="EMBL" id="MFC5729734.1"/>
    </source>
</evidence>
<feature type="region of interest" description="Disordered" evidence="1">
    <location>
        <begin position="1"/>
        <end position="28"/>
    </location>
</feature>
<gene>
    <name evidence="3" type="ORF">ACFPQB_12470</name>
</gene>
<sequence length="197" mass="21018">MTQLAHTSMPRWALPGARRQPDDATMSGDSTGTSYLLVGVGTASLRVLDAWATTLASQAHVEDVRILHADDAAAAGEALVAALTLARVGVRVRLAGPVSACLALRGSAVSTGVEDDELHVEPTGDDGFDVFCAHCRRLTWSPASIHDVTPCAGCRRDLVVYHHVSRRSGHVLGYMVDAEERTEERAEERAGQHEVVA</sequence>
<accession>A0ABW0ZFE2</accession>
<dbReference type="Pfam" id="PF22289">
    <property type="entry name" value="DmmA-like_C"/>
    <property type="match status" value="1"/>
</dbReference>
<dbReference type="EMBL" id="JBHSNS010000005">
    <property type="protein sequence ID" value="MFC5729734.1"/>
    <property type="molecule type" value="Genomic_DNA"/>
</dbReference>
<dbReference type="GO" id="GO:0004497">
    <property type="term" value="F:monooxygenase activity"/>
    <property type="evidence" value="ECO:0007669"/>
    <property type="project" value="UniProtKB-KW"/>
</dbReference>
<organism evidence="3 4">
    <name type="scientific">Nocardioides vastitatis</name>
    <dbReference type="NCBI Taxonomy" id="2568655"/>
    <lineage>
        <taxon>Bacteria</taxon>
        <taxon>Bacillati</taxon>
        <taxon>Actinomycetota</taxon>
        <taxon>Actinomycetes</taxon>
        <taxon>Propionibacteriales</taxon>
        <taxon>Nocardioidaceae</taxon>
        <taxon>Nocardioides</taxon>
    </lineage>
</organism>
<evidence type="ECO:0000259" key="2">
    <source>
        <dbReference type="Pfam" id="PF22289"/>
    </source>
</evidence>